<comment type="subcellular location">
    <subcellularLocation>
        <location evidence="1">Cell outer membrane</location>
        <topology evidence="1">Multi-pass membrane protein</topology>
    </subcellularLocation>
</comment>
<name>A0A498C140_9GAMM</name>
<keyword evidence="6" id="KW-0472">Membrane</keyword>
<evidence type="ECO:0000256" key="2">
    <source>
        <dbReference type="ARBA" id="ARBA00008163"/>
    </source>
</evidence>
<dbReference type="AlphaFoldDB" id="A0A498C140"/>
<dbReference type="GO" id="GO:0009279">
    <property type="term" value="C:cell outer membrane"/>
    <property type="evidence" value="ECO:0007669"/>
    <property type="project" value="UniProtKB-SubCell"/>
</dbReference>
<reference evidence="9 10" key="1">
    <citation type="submission" date="2018-10" db="EMBL/GenBank/DDBJ databases">
        <title>Genomic Encyclopedia of Type Strains, Phase IV (KMG-IV): sequencing the most valuable type-strain genomes for metagenomic binning, comparative biology and taxonomic classification.</title>
        <authorList>
            <person name="Goeker M."/>
        </authorList>
    </citation>
    <scope>NUCLEOTIDE SEQUENCE [LARGE SCALE GENOMIC DNA]</scope>
    <source>
        <strain evidence="9 10">DSM 12769</strain>
    </source>
</reference>
<keyword evidence="7" id="KW-0998">Cell outer membrane</keyword>
<dbReference type="PANTHER" id="PTHR35093">
    <property type="entry name" value="OUTER MEMBRANE PROTEIN NMB0088-RELATED"/>
    <property type="match status" value="1"/>
</dbReference>
<feature type="chain" id="PRO_5019843707" evidence="8">
    <location>
        <begin position="28"/>
        <end position="447"/>
    </location>
</feature>
<keyword evidence="4" id="KW-0812">Transmembrane</keyword>
<proteinExistence type="inferred from homology"/>
<evidence type="ECO:0000256" key="5">
    <source>
        <dbReference type="ARBA" id="ARBA00022729"/>
    </source>
</evidence>
<evidence type="ECO:0000256" key="7">
    <source>
        <dbReference type="ARBA" id="ARBA00023237"/>
    </source>
</evidence>
<accession>A0A498C140</accession>
<evidence type="ECO:0000313" key="10">
    <source>
        <dbReference type="Proteomes" id="UP000275461"/>
    </source>
</evidence>
<dbReference type="GO" id="GO:0015483">
    <property type="term" value="F:long-chain fatty acid transporting porin activity"/>
    <property type="evidence" value="ECO:0007669"/>
    <property type="project" value="TreeGrafter"/>
</dbReference>
<evidence type="ECO:0000256" key="4">
    <source>
        <dbReference type="ARBA" id="ARBA00022692"/>
    </source>
</evidence>
<feature type="signal peptide" evidence="8">
    <location>
        <begin position="1"/>
        <end position="27"/>
    </location>
</feature>
<evidence type="ECO:0000313" key="9">
    <source>
        <dbReference type="EMBL" id="RLK46810.1"/>
    </source>
</evidence>
<dbReference type="RefSeq" id="WP_121443025.1">
    <property type="nucleotide sequence ID" value="NZ_RCDA01000005.1"/>
</dbReference>
<keyword evidence="5 8" id="KW-0732">Signal</keyword>
<dbReference type="Gene3D" id="2.40.160.60">
    <property type="entry name" value="Outer membrane protein transport protein (OMPP1/FadL/TodX)"/>
    <property type="match status" value="1"/>
</dbReference>
<dbReference type="SUPFAM" id="SSF56935">
    <property type="entry name" value="Porins"/>
    <property type="match status" value="1"/>
</dbReference>
<dbReference type="Proteomes" id="UP000275461">
    <property type="component" value="Unassembled WGS sequence"/>
</dbReference>
<dbReference type="EMBL" id="RCDA01000005">
    <property type="protein sequence ID" value="RLK46810.1"/>
    <property type="molecule type" value="Genomic_DNA"/>
</dbReference>
<dbReference type="OrthoDB" id="19849at2"/>
<sequence length="447" mass="48501">MSHFPRARTLAVALPCALALGSVSGTATGAAFALKEQSATALGNAFAGATAGAEDITYSFFNPAALAWGSGTEVALVGSYILPKFEYESDEPAPYPGANRSKSEEAAFVPVGYAAWNLRDDIRMGIGVTVPYGLETDYDSDWVGRYDAINTDLMTVDINPSIAWRVNEQIAVAAGVSAQYADASLSSAVPAFDLATESASLDPARDGELDVEGDNWAYGFNLGALFEPVEGTRIGVAYRSRITHDLSGDADFSAPEDAAPGMERQDQSVGGEAKLRLPETLSIGIHQDLNERWAVMADATWTRWSRFEDLTVTFDDPLLLGGPEGVPNAAADESSDEYSWNDTWFVALGATYRPNEQWALRAGVAYDESPVSSCCRTPRIPDEDRTWLAFGATFEPSDRVKLDFGYTYIWLKDADIELNHENDNLPTVEGEYESSVQILTASFNYRF</sequence>
<protein>
    <submittedName>
        <fullName evidence="9">Long-chain fatty acid transport protein</fullName>
    </submittedName>
</protein>
<comment type="similarity">
    <text evidence="2">Belongs to the OmpP1/FadL family.</text>
</comment>
<evidence type="ECO:0000256" key="6">
    <source>
        <dbReference type="ARBA" id="ARBA00023136"/>
    </source>
</evidence>
<evidence type="ECO:0000256" key="3">
    <source>
        <dbReference type="ARBA" id="ARBA00022452"/>
    </source>
</evidence>
<dbReference type="PANTHER" id="PTHR35093:SF3">
    <property type="entry name" value="LONG-CHAIN FATTY ACID TRANSPORT PROTEIN"/>
    <property type="match status" value="1"/>
</dbReference>
<dbReference type="InterPro" id="IPR005017">
    <property type="entry name" value="OMPP1/FadL/TodX"/>
</dbReference>
<comment type="caution">
    <text evidence="9">The sequence shown here is derived from an EMBL/GenBank/DDBJ whole genome shotgun (WGS) entry which is preliminary data.</text>
</comment>
<evidence type="ECO:0000256" key="1">
    <source>
        <dbReference type="ARBA" id="ARBA00004571"/>
    </source>
</evidence>
<keyword evidence="10" id="KW-1185">Reference proteome</keyword>
<organism evidence="9 10">
    <name type="scientific">Alkalispirillum mobile</name>
    <dbReference type="NCBI Taxonomy" id="85925"/>
    <lineage>
        <taxon>Bacteria</taxon>
        <taxon>Pseudomonadati</taxon>
        <taxon>Pseudomonadota</taxon>
        <taxon>Gammaproteobacteria</taxon>
        <taxon>Chromatiales</taxon>
        <taxon>Ectothiorhodospiraceae</taxon>
        <taxon>Alkalispirillum</taxon>
    </lineage>
</organism>
<keyword evidence="3" id="KW-1134">Transmembrane beta strand</keyword>
<gene>
    <name evidence="9" type="ORF">DFR31_2517</name>
</gene>
<evidence type="ECO:0000256" key="8">
    <source>
        <dbReference type="SAM" id="SignalP"/>
    </source>
</evidence>
<dbReference type="Pfam" id="PF03349">
    <property type="entry name" value="Toluene_X"/>
    <property type="match status" value="1"/>
</dbReference>